<dbReference type="InterPro" id="IPR017441">
    <property type="entry name" value="Protein_kinase_ATP_BS"/>
</dbReference>
<dbReference type="EC" id="2.7.11.1" evidence="1"/>
<dbReference type="GO" id="GO:0003677">
    <property type="term" value="F:DNA binding"/>
    <property type="evidence" value="ECO:0007669"/>
    <property type="project" value="UniProtKB-KW"/>
</dbReference>
<dbReference type="RefSeq" id="WP_195171013.1">
    <property type="nucleotide sequence ID" value="NZ_CP062983.1"/>
</dbReference>
<proteinExistence type="predicted"/>
<dbReference type="InterPro" id="IPR011009">
    <property type="entry name" value="Kinase-like_dom_sf"/>
</dbReference>
<keyword evidence="7 10" id="KW-0067">ATP-binding</keyword>
<evidence type="ECO:0000259" key="13">
    <source>
        <dbReference type="PROSITE" id="PS50043"/>
    </source>
</evidence>
<keyword evidence="6 15" id="KW-0418">Kinase</keyword>
<evidence type="ECO:0000256" key="10">
    <source>
        <dbReference type="PROSITE-ProRule" id="PRU10141"/>
    </source>
</evidence>
<dbReference type="Pfam" id="PF00072">
    <property type="entry name" value="Response_reg"/>
    <property type="match status" value="1"/>
</dbReference>
<keyword evidence="4" id="KW-0808">Transferase</keyword>
<evidence type="ECO:0000256" key="4">
    <source>
        <dbReference type="ARBA" id="ARBA00022679"/>
    </source>
</evidence>
<reference evidence="15 16" key="1">
    <citation type="submission" date="2020-02" db="EMBL/GenBank/DDBJ databases">
        <authorList>
            <person name="Zheng R.K."/>
            <person name="Sun C.M."/>
        </authorList>
    </citation>
    <scope>NUCLEOTIDE SEQUENCE [LARGE SCALE GENOMIC DNA]</scope>
    <source>
        <strain evidence="16">rifampicinis</strain>
    </source>
</reference>
<evidence type="ECO:0000256" key="6">
    <source>
        <dbReference type="ARBA" id="ARBA00022777"/>
    </source>
</evidence>
<accession>A0A7S8E9M7</accession>
<gene>
    <name evidence="15" type="ORF">G4Y79_00800</name>
</gene>
<dbReference type="Gene3D" id="3.30.200.20">
    <property type="entry name" value="Phosphorylase Kinase, domain 1"/>
    <property type="match status" value="1"/>
</dbReference>
<dbReference type="PANTHER" id="PTHR43289:SF34">
    <property type="entry name" value="SERINE_THREONINE-PROTEIN KINASE YBDM-RELATED"/>
    <property type="match status" value="1"/>
</dbReference>
<dbReference type="InterPro" id="IPR000719">
    <property type="entry name" value="Prot_kinase_dom"/>
</dbReference>
<evidence type="ECO:0000259" key="14">
    <source>
        <dbReference type="PROSITE" id="PS50110"/>
    </source>
</evidence>
<dbReference type="PANTHER" id="PTHR43289">
    <property type="entry name" value="MITOGEN-ACTIVATED PROTEIN KINASE KINASE KINASE 20-RELATED"/>
    <property type="match status" value="1"/>
</dbReference>
<evidence type="ECO:0000313" key="16">
    <source>
        <dbReference type="Proteomes" id="UP000594468"/>
    </source>
</evidence>
<dbReference type="InterPro" id="IPR001789">
    <property type="entry name" value="Sig_transdc_resp-reg_receiver"/>
</dbReference>
<organism evidence="15 16">
    <name type="scientific">Phototrophicus methaneseepsis</name>
    <dbReference type="NCBI Taxonomy" id="2710758"/>
    <lineage>
        <taxon>Bacteria</taxon>
        <taxon>Bacillati</taxon>
        <taxon>Chloroflexota</taxon>
        <taxon>Candidatus Thermofontia</taxon>
        <taxon>Phototrophicales</taxon>
        <taxon>Phototrophicaceae</taxon>
        <taxon>Phototrophicus</taxon>
    </lineage>
</organism>
<feature type="binding site" evidence="10">
    <location>
        <position position="39"/>
    </location>
    <ligand>
        <name>ATP</name>
        <dbReference type="ChEBI" id="CHEBI:30616"/>
    </ligand>
</feature>
<dbReference type="PROSITE" id="PS50011">
    <property type="entry name" value="PROTEIN_KINASE_DOM"/>
    <property type="match status" value="1"/>
</dbReference>
<dbReference type="SUPFAM" id="SSF52172">
    <property type="entry name" value="CheY-like"/>
    <property type="match status" value="1"/>
</dbReference>
<name>A0A7S8E9M7_9CHLR</name>
<dbReference type="KEGG" id="pmet:G4Y79_00800"/>
<dbReference type="GO" id="GO:0000160">
    <property type="term" value="P:phosphorelay signal transduction system"/>
    <property type="evidence" value="ECO:0007669"/>
    <property type="project" value="InterPro"/>
</dbReference>
<keyword evidence="8" id="KW-0238">DNA-binding</keyword>
<feature type="domain" description="Response regulatory" evidence="14">
    <location>
        <begin position="301"/>
        <end position="417"/>
    </location>
</feature>
<dbReference type="GO" id="GO:0005524">
    <property type="term" value="F:ATP binding"/>
    <property type="evidence" value="ECO:0007669"/>
    <property type="project" value="UniProtKB-UniRule"/>
</dbReference>
<dbReference type="Gene3D" id="3.40.50.2300">
    <property type="match status" value="1"/>
</dbReference>
<evidence type="ECO:0000313" key="15">
    <source>
        <dbReference type="EMBL" id="QPC82944.1"/>
    </source>
</evidence>
<dbReference type="InterPro" id="IPR011006">
    <property type="entry name" value="CheY-like_superfamily"/>
</dbReference>
<evidence type="ECO:0000256" key="7">
    <source>
        <dbReference type="ARBA" id="ARBA00022840"/>
    </source>
</evidence>
<dbReference type="GO" id="GO:0004674">
    <property type="term" value="F:protein serine/threonine kinase activity"/>
    <property type="evidence" value="ECO:0007669"/>
    <property type="project" value="UniProtKB-KW"/>
</dbReference>
<dbReference type="Proteomes" id="UP000594468">
    <property type="component" value="Chromosome"/>
</dbReference>
<evidence type="ECO:0000256" key="2">
    <source>
        <dbReference type="ARBA" id="ARBA00022527"/>
    </source>
</evidence>
<keyword evidence="2" id="KW-0723">Serine/threonine-protein kinase</keyword>
<evidence type="ECO:0000256" key="11">
    <source>
        <dbReference type="SAM" id="MobiDB-lite"/>
    </source>
</evidence>
<evidence type="ECO:0000259" key="12">
    <source>
        <dbReference type="PROSITE" id="PS50011"/>
    </source>
</evidence>
<dbReference type="Pfam" id="PF00196">
    <property type="entry name" value="GerE"/>
    <property type="match status" value="1"/>
</dbReference>
<dbReference type="InterPro" id="IPR016032">
    <property type="entry name" value="Sig_transdc_resp-reg_C-effctor"/>
</dbReference>
<dbReference type="FunFam" id="1.10.510.10:FF:000021">
    <property type="entry name" value="Serine/threonine protein kinase"/>
    <property type="match status" value="1"/>
</dbReference>
<evidence type="ECO:0000256" key="1">
    <source>
        <dbReference type="ARBA" id="ARBA00012513"/>
    </source>
</evidence>
<feature type="domain" description="HTH luxR-type" evidence="13">
    <location>
        <begin position="436"/>
        <end position="501"/>
    </location>
</feature>
<dbReference type="SUPFAM" id="SSF56112">
    <property type="entry name" value="Protein kinase-like (PK-like)"/>
    <property type="match status" value="1"/>
</dbReference>
<dbReference type="CDD" id="cd14014">
    <property type="entry name" value="STKc_PknB_like"/>
    <property type="match status" value="1"/>
</dbReference>
<sequence>MIGKKLNQRYEILAHIGEGATSTVYLGRDSLLGRDVAIKVLLPHVRESTRVRFFQEANAAAQLNHPNIMALYDMGKDSDRDYLVVEYIDGDSLASYVPSAPELVVALGSQIARALHYAHENDIIHRDIKPANIKVTPQGQIKIMDLGLALPREAKRVTAPGMVIGTPAYISPEQAQGHELDRRTDIYSLGIVLYEMLTGQLPFNADDITALLLQHVQQPPPPPRLIKPDITPSLEHVILKTLEKRKDRRFQSADLLAEALEATLPVGGFTTGRDAEIDQSSATRQTGRLNDPNARPRRMIKVVMADDHVLLRRALASYLEANEEFLVLAEASDGDQALLRTLELQPDVLLLDLNMPGKSGLDILPSIREQAPDVKVLVLTGRDDDIYIMRALRAGAHGYLLKSTDESKLMDAIRKVMDDEIVLGRGIAGKIVSGMLNDADNELTETERAVLLHVAAGYSDEQIGAKLNVPMTEMIEIMARIMTKLKVRDRTNAALRALRDGHISLDDLHELRPPQIG</sequence>
<evidence type="ECO:0000256" key="3">
    <source>
        <dbReference type="ARBA" id="ARBA00022553"/>
    </source>
</evidence>
<keyword evidence="5 10" id="KW-0547">Nucleotide-binding</keyword>
<dbReference type="PROSITE" id="PS50043">
    <property type="entry name" value="HTH_LUXR_2"/>
    <property type="match status" value="1"/>
</dbReference>
<dbReference type="SMART" id="SM00220">
    <property type="entry name" value="S_TKc"/>
    <property type="match status" value="1"/>
</dbReference>
<dbReference type="InterPro" id="IPR058245">
    <property type="entry name" value="NreC/VraR/RcsB-like_REC"/>
</dbReference>
<keyword evidence="16" id="KW-1185">Reference proteome</keyword>
<dbReference type="PROSITE" id="PS50110">
    <property type="entry name" value="RESPONSE_REGULATORY"/>
    <property type="match status" value="1"/>
</dbReference>
<dbReference type="SMART" id="SM00421">
    <property type="entry name" value="HTH_LUXR"/>
    <property type="match status" value="1"/>
</dbReference>
<feature type="compositionally biased region" description="Polar residues" evidence="11">
    <location>
        <begin position="278"/>
        <end position="288"/>
    </location>
</feature>
<evidence type="ECO:0000256" key="8">
    <source>
        <dbReference type="ARBA" id="ARBA00023125"/>
    </source>
</evidence>
<dbReference type="PROSITE" id="PS00107">
    <property type="entry name" value="PROTEIN_KINASE_ATP"/>
    <property type="match status" value="1"/>
</dbReference>
<keyword evidence="3 9" id="KW-0597">Phosphoprotein</keyword>
<dbReference type="Pfam" id="PF00069">
    <property type="entry name" value="Pkinase"/>
    <property type="match status" value="1"/>
</dbReference>
<dbReference type="GO" id="GO:0006355">
    <property type="term" value="P:regulation of DNA-templated transcription"/>
    <property type="evidence" value="ECO:0007669"/>
    <property type="project" value="InterPro"/>
</dbReference>
<feature type="region of interest" description="Disordered" evidence="11">
    <location>
        <begin position="274"/>
        <end position="293"/>
    </location>
</feature>
<feature type="domain" description="Protein kinase" evidence="12">
    <location>
        <begin position="10"/>
        <end position="264"/>
    </location>
</feature>
<protein>
    <recommendedName>
        <fullName evidence="1">non-specific serine/threonine protein kinase</fullName>
        <ecNumber evidence="1">2.7.11.1</ecNumber>
    </recommendedName>
</protein>
<feature type="modified residue" description="4-aspartylphosphate" evidence="9">
    <location>
        <position position="352"/>
    </location>
</feature>
<evidence type="ECO:0000256" key="5">
    <source>
        <dbReference type="ARBA" id="ARBA00022741"/>
    </source>
</evidence>
<dbReference type="SUPFAM" id="SSF46894">
    <property type="entry name" value="C-terminal effector domain of the bipartite response regulators"/>
    <property type="match status" value="1"/>
</dbReference>
<dbReference type="AlphaFoldDB" id="A0A7S8E9M7"/>
<dbReference type="InterPro" id="IPR000792">
    <property type="entry name" value="Tscrpt_reg_LuxR_C"/>
</dbReference>
<evidence type="ECO:0000256" key="9">
    <source>
        <dbReference type="PROSITE-ProRule" id="PRU00169"/>
    </source>
</evidence>
<dbReference type="SMART" id="SM00448">
    <property type="entry name" value="REC"/>
    <property type="match status" value="1"/>
</dbReference>
<dbReference type="Gene3D" id="1.10.510.10">
    <property type="entry name" value="Transferase(Phosphotransferase) domain 1"/>
    <property type="match status" value="1"/>
</dbReference>
<dbReference type="EMBL" id="CP062983">
    <property type="protein sequence ID" value="QPC82944.1"/>
    <property type="molecule type" value="Genomic_DNA"/>
</dbReference>
<dbReference type="CDD" id="cd17535">
    <property type="entry name" value="REC_NarL-like"/>
    <property type="match status" value="1"/>
</dbReference>